<dbReference type="AlphaFoldDB" id="A0A090QR38"/>
<dbReference type="InterPro" id="IPR013766">
    <property type="entry name" value="Thioredoxin_domain"/>
</dbReference>
<name>A0A090QR38_9FLAO</name>
<evidence type="ECO:0000313" key="3">
    <source>
        <dbReference type="Proteomes" id="UP000029221"/>
    </source>
</evidence>
<dbReference type="RefSeq" id="WP_042279843.1">
    <property type="nucleotide sequence ID" value="NZ_BBML01000008.1"/>
</dbReference>
<dbReference type="eggNOG" id="COG0526">
    <property type="taxonomic scope" value="Bacteria"/>
</dbReference>
<keyword evidence="3" id="KW-1185">Reference proteome</keyword>
<dbReference type="Pfam" id="PF13098">
    <property type="entry name" value="Thioredoxin_2"/>
    <property type="match status" value="1"/>
</dbReference>
<dbReference type="InterPro" id="IPR012336">
    <property type="entry name" value="Thioredoxin-like_fold"/>
</dbReference>
<feature type="domain" description="Thioredoxin" evidence="1">
    <location>
        <begin position="8"/>
        <end position="157"/>
    </location>
</feature>
<protein>
    <recommendedName>
        <fullName evidence="1">Thioredoxin domain-containing protein</fullName>
    </recommendedName>
</protein>
<dbReference type="Proteomes" id="UP000029221">
    <property type="component" value="Unassembled WGS sequence"/>
</dbReference>
<organism evidence="2 3">
    <name type="scientific">Nonlabens tegetincola</name>
    <dbReference type="NCBI Taxonomy" id="323273"/>
    <lineage>
        <taxon>Bacteria</taxon>
        <taxon>Pseudomonadati</taxon>
        <taxon>Bacteroidota</taxon>
        <taxon>Flavobacteriia</taxon>
        <taxon>Flavobacteriales</taxon>
        <taxon>Flavobacteriaceae</taxon>
        <taxon>Nonlabens</taxon>
    </lineage>
</organism>
<dbReference type="PROSITE" id="PS51352">
    <property type="entry name" value="THIOREDOXIN_2"/>
    <property type="match status" value="1"/>
</dbReference>
<dbReference type="STRING" id="319236.BST91_01190"/>
<accession>A0A090QR38</accession>
<evidence type="ECO:0000259" key="1">
    <source>
        <dbReference type="PROSITE" id="PS51352"/>
    </source>
</evidence>
<gene>
    <name evidence="2" type="ORF">JCM19294_1553</name>
</gene>
<dbReference type="SUPFAM" id="SSF52833">
    <property type="entry name" value="Thioredoxin-like"/>
    <property type="match status" value="1"/>
</dbReference>
<proteinExistence type="predicted"/>
<comment type="caution">
    <text evidence="2">The sequence shown here is derived from an EMBL/GenBank/DDBJ whole genome shotgun (WGS) entry which is preliminary data.</text>
</comment>
<dbReference type="EMBL" id="BBML01000008">
    <property type="protein sequence ID" value="GAK97931.1"/>
    <property type="molecule type" value="Genomic_DNA"/>
</dbReference>
<evidence type="ECO:0000313" key="2">
    <source>
        <dbReference type="EMBL" id="GAK97931.1"/>
    </source>
</evidence>
<dbReference type="InterPro" id="IPR036249">
    <property type="entry name" value="Thioredoxin-like_sf"/>
</dbReference>
<sequence>MKLYTTLVFVIVAFVVLPINAQDNSIEWTTIENVEDSLSRKRKKTILYFYTDWCVYCKKMEQSAFKDLQVIEKLKKDYYTIKLNAETADTIQIGNDQFINKNLKKSRNPTHELAELLGSRKDKPFVAPVIVLFDEQFNVIKRSFEYLSPKELYQWIQ</sequence>
<dbReference type="Gene3D" id="3.40.30.10">
    <property type="entry name" value="Glutaredoxin"/>
    <property type="match status" value="1"/>
</dbReference>
<reference evidence="2" key="1">
    <citation type="journal article" date="2014" name="Genome Announc.">
        <title>Draft Genome Sequences of Marine Flavobacterium Nonlabens Strains NR17, NR24, NR27, NR32, NR33, and Ara13.</title>
        <authorList>
            <person name="Nakanishi M."/>
            <person name="Meirelles P."/>
            <person name="Suzuki R."/>
            <person name="Takatani N."/>
            <person name="Mino S."/>
            <person name="Suda W."/>
            <person name="Oshima K."/>
            <person name="Hattori M."/>
            <person name="Ohkuma M."/>
            <person name="Hosokawa M."/>
            <person name="Miyashita K."/>
            <person name="Thompson F.L."/>
            <person name="Niwa A."/>
            <person name="Sawabe T."/>
            <person name="Sawabe T."/>
        </authorList>
    </citation>
    <scope>NUCLEOTIDE SEQUENCE [LARGE SCALE GENOMIC DNA]</scope>
    <source>
        <strain evidence="2">JCM 19294</strain>
    </source>
</reference>